<keyword evidence="3" id="KW-0443">Lipid metabolism</keyword>
<dbReference type="PANTHER" id="PTHR21432">
    <property type="entry name" value="ACETYL-COA HYDROLASE-RELATED"/>
    <property type="match status" value="1"/>
</dbReference>
<accession>A0A1M5ZJX3</accession>
<dbReference type="Gene3D" id="3.30.750.70">
    <property type="entry name" value="4-hydroxybutyrate coenzyme like domains"/>
    <property type="match status" value="1"/>
</dbReference>
<sequence length="447" mass="49648">MDYKKEYERKFITADEAVKVVKSGDVVHYGEFMMASHVLDAALAKRCDELEGVNIRTVTCPFIPQTTVNDLERKHFIYNDWHFSGASRKLHDKNLCNYIPLTYHEGPSFFDRSWVPVDVALIKVTPPDQHGYVNLGTSNSITHAFCDAAKIVIAEVNESVPRCLGGSRETLHVSEINYFVQGDNRPLIQLPETPISDVDKIIAKIILEQIEDGACLQLGIGAMPNAVGAMIAQSDLKDLGVHTEMLVDSFVDMYEAGRITGLRKQLDKGKMVYTFAMGTNKLYDFLNNNPVCASYPVDYTNEPDIICRNDNMICINNAIEVDLYGQVASESSGTRQISGTGGQLDYIYGSYKSKGGKGLICLTSTFVDSEGKMQSRITPTISPGSIVTVPRSINYYVVTEYGIAMLKGKSTWQRAEALINIAHPDLRDELIKEADANKIWVKSNKIS</sequence>
<organism evidence="6 7">
    <name type="scientific">Desulfosporosinus lacus DSM 15449</name>
    <dbReference type="NCBI Taxonomy" id="1121420"/>
    <lineage>
        <taxon>Bacteria</taxon>
        <taxon>Bacillati</taxon>
        <taxon>Bacillota</taxon>
        <taxon>Clostridia</taxon>
        <taxon>Eubacteriales</taxon>
        <taxon>Desulfitobacteriaceae</taxon>
        <taxon>Desulfosporosinus</taxon>
    </lineage>
</organism>
<feature type="binding site" evidence="3">
    <location>
        <position position="342"/>
    </location>
    <ligand>
        <name>CoA</name>
        <dbReference type="ChEBI" id="CHEBI:57287"/>
    </ligand>
</feature>
<proteinExistence type="inferred from homology"/>
<keyword evidence="3" id="KW-0276">Fatty acid metabolism</keyword>
<feature type="binding site" evidence="3">
    <location>
        <begin position="219"/>
        <end position="223"/>
    </location>
    <ligand>
        <name>CoA</name>
        <dbReference type="ChEBI" id="CHEBI:57287"/>
    </ligand>
</feature>
<evidence type="ECO:0000256" key="1">
    <source>
        <dbReference type="ARBA" id="ARBA00009632"/>
    </source>
</evidence>
<dbReference type="GO" id="GO:0006084">
    <property type="term" value="P:acetyl-CoA metabolic process"/>
    <property type="evidence" value="ECO:0007669"/>
    <property type="project" value="UniProtKB-UniRule"/>
</dbReference>
<dbReference type="GO" id="GO:0008775">
    <property type="term" value="F:acetate CoA-transferase activity"/>
    <property type="evidence" value="ECO:0007669"/>
    <property type="project" value="InterPro"/>
</dbReference>
<dbReference type="Gene3D" id="3.40.1080.10">
    <property type="entry name" value="Glutaconate Coenzyme A-transferase"/>
    <property type="match status" value="1"/>
</dbReference>
<feature type="domain" description="Acetyl-CoA hydrolase/transferase N-terminal" evidence="4">
    <location>
        <begin position="3"/>
        <end position="185"/>
    </location>
</feature>
<dbReference type="InterPro" id="IPR023990">
    <property type="entry name" value="Butryl-CoA_acetate_CoA_Tfrase"/>
</dbReference>
<feature type="binding site" evidence="3">
    <location>
        <position position="319"/>
    </location>
    <ligand>
        <name>CoA</name>
        <dbReference type="ChEBI" id="CHEBI:57287"/>
    </ligand>
</feature>
<dbReference type="Pfam" id="PF02550">
    <property type="entry name" value="AcetylCoA_hydro"/>
    <property type="match status" value="1"/>
</dbReference>
<dbReference type="Pfam" id="PF13336">
    <property type="entry name" value="AcetylCoA_hyd_C"/>
    <property type="match status" value="1"/>
</dbReference>
<dbReference type="AlphaFoldDB" id="A0A1M5ZJX3"/>
<gene>
    <name evidence="6" type="ORF">SAMN02746098_03350</name>
</gene>
<dbReference type="GO" id="GO:0005737">
    <property type="term" value="C:cytoplasm"/>
    <property type="evidence" value="ECO:0007669"/>
    <property type="project" value="UniProtKB-SubCell"/>
</dbReference>
<comment type="catalytic activity">
    <reaction evidence="3">
        <text>butanoate + acetyl-CoA = butanoyl-CoA + acetate</text>
        <dbReference type="Rhea" id="RHEA:30071"/>
        <dbReference type="ChEBI" id="CHEBI:17968"/>
        <dbReference type="ChEBI" id="CHEBI:30089"/>
        <dbReference type="ChEBI" id="CHEBI:57288"/>
        <dbReference type="ChEBI" id="CHEBI:57371"/>
    </reaction>
</comment>
<comment type="function">
    <text evidence="3">Coenzyme A-transferase that converts butyrate to butyryl-CoA.</text>
</comment>
<dbReference type="Proteomes" id="UP000183954">
    <property type="component" value="Unassembled WGS sequence"/>
</dbReference>
<protein>
    <recommendedName>
        <fullName evidence="3">Probable butyrate:acetyl-CoA coenzyme A-transferase</fullName>
        <shortName evidence="3">Butyrate CoA-transferase</shortName>
        <ecNumber evidence="3">2.8.3.-</ecNumber>
    </recommendedName>
</protein>
<name>A0A1M5ZJX3_9FIRM</name>
<keyword evidence="7" id="KW-1185">Reference proteome</keyword>
<evidence type="ECO:0000256" key="3">
    <source>
        <dbReference type="HAMAP-Rule" id="MF_03228"/>
    </source>
</evidence>
<dbReference type="OrthoDB" id="9801795at2"/>
<keyword evidence="3" id="KW-0963">Cytoplasm</keyword>
<feature type="domain" description="Acetyl-CoA hydrolase/transferase C-terminal" evidence="5">
    <location>
        <begin position="278"/>
        <end position="434"/>
    </location>
</feature>
<comment type="pathway">
    <text evidence="3">Lipid metabolism; butanoate metabolism.</text>
</comment>
<dbReference type="InterPro" id="IPR038460">
    <property type="entry name" value="AcetylCoA_hyd_C_sf"/>
</dbReference>
<evidence type="ECO:0000259" key="4">
    <source>
        <dbReference type="Pfam" id="PF02550"/>
    </source>
</evidence>
<dbReference type="InterPro" id="IPR046433">
    <property type="entry name" value="ActCoA_hydro"/>
</dbReference>
<dbReference type="RefSeq" id="WP_073030849.1">
    <property type="nucleotide sequence ID" value="NZ_FQXJ01000012.1"/>
</dbReference>
<dbReference type="UniPathway" id="UPA00863"/>
<dbReference type="GO" id="GO:0019605">
    <property type="term" value="P:butyrate metabolic process"/>
    <property type="evidence" value="ECO:0007669"/>
    <property type="project" value="UniProtKB-UniRule"/>
</dbReference>
<comment type="subcellular location">
    <subcellularLocation>
        <location evidence="3">Cytoplasm</location>
    </subcellularLocation>
</comment>
<dbReference type="GO" id="GO:0006083">
    <property type="term" value="P:acetate metabolic process"/>
    <property type="evidence" value="ECO:0007669"/>
    <property type="project" value="InterPro"/>
</dbReference>
<evidence type="ECO:0000259" key="5">
    <source>
        <dbReference type="Pfam" id="PF13336"/>
    </source>
</evidence>
<dbReference type="EMBL" id="FQXJ01000012">
    <property type="protein sequence ID" value="SHI24472.1"/>
    <property type="molecule type" value="Genomic_DNA"/>
</dbReference>
<feature type="active site" description="5-glutamyl coenzyme A thioester intermediate" evidence="3">
    <location>
        <position position="244"/>
    </location>
</feature>
<dbReference type="EC" id="2.8.3.-" evidence="3"/>
<dbReference type="Gene3D" id="3.40.1080.20">
    <property type="entry name" value="Acetyl-CoA hydrolase/transferase C-terminal domain"/>
    <property type="match status" value="1"/>
</dbReference>
<dbReference type="InterPro" id="IPR026888">
    <property type="entry name" value="AcetylCoA_hyd_C"/>
</dbReference>
<evidence type="ECO:0000313" key="7">
    <source>
        <dbReference type="Proteomes" id="UP000183954"/>
    </source>
</evidence>
<keyword evidence="2 3" id="KW-0808">Transferase</keyword>
<evidence type="ECO:0000256" key="2">
    <source>
        <dbReference type="ARBA" id="ARBA00022679"/>
    </source>
</evidence>
<dbReference type="InterPro" id="IPR037171">
    <property type="entry name" value="NagB/RpiA_transferase-like"/>
</dbReference>
<comment type="similarity">
    <text evidence="1 3">Belongs to the acetyl-CoA hydrolase/transferase family.</text>
</comment>
<dbReference type="STRING" id="1121420.SAMN02746098_03350"/>
<dbReference type="SUPFAM" id="SSF100950">
    <property type="entry name" value="NagB/RpiA/CoA transferase-like"/>
    <property type="match status" value="2"/>
</dbReference>
<dbReference type="InterPro" id="IPR003702">
    <property type="entry name" value="ActCoA_hydro_N"/>
</dbReference>
<dbReference type="PANTHER" id="PTHR21432:SF20">
    <property type="entry name" value="ACETYL-COA HYDROLASE"/>
    <property type="match status" value="1"/>
</dbReference>
<dbReference type="HAMAP" id="MF_03228">
    <property type="entry name" value="But_CoA_trans"/>
    <property type="match status" value="1"/>
</dbReference>
<evidence type="ECO:0000313" key="6">
    <source>
        <dbReference type="EMBL" id="SHI24472.1"/>
    </source>
</evidence>
<reference evidence="7" key="1">
    <citation type="submission" date="2016-11" db="EMBL/GenBank/DDBJ databases">
        <authorList>
            <person name="Varghese N."/>
            <person name="Submissions S."/>
        </authorList>
    </citation>
    <scope>NUCLEOTIDE SEQUENCE [LARGE SCALE GENOMIC DNA]</scope>
    <source>
        <strain evidence="7">DSM 15449</strain>
    </source>
</reference>